<keyword evidence="4" id="KW-1003">Cell membrane</keyword>
<evidence type="ECO:0000256" key="2">
    <source>
        <dbReference type="ARBA" id="ARBA00011779"/>
    </source>
</evidence>
<feature type="transmembrane region" description="Helical" evidence="13">
    <location>
        <begin position="26"/>
        <end position="54"/>
    </location>
</feature>
<evidence type="ECO:0000256" key="4">
    <source>
        <dbReference type="ARBA" id="ARBA00022475"/>
    </source>
</evidence>
<name>A0A1I3RFB8_9BURK</name>
<comment type="function">
    <text evidence="10">Part of the ABC transporter complex CysAWTP (TC 3.A.1.6.1) involved in sulfate/thiosulfate import. Probably responsible for the translocation of the substrate across the membrane.</text>
</comment>
<keyword evidence="7 13" id="KW-1133">Transmembrane helix</keyword>
<dbReference type="AlphaFoldDB" id="A0A1I3RFB8"/>
<dbReference type="SUPFAM" id="SSF161098">
    <property type="entry name" value="MetI-like"/>
    <property type="match status" value="1"/>
</dbReference>
<keyword evidence="5" id="KW-0997">Cell inner membrane</keyword>
<keyword evidence="16" id="KW-1185">Reference proteome</keyword>
<dbReference type="GO" id="GO:0015419">
    <property type="term" value="F:ABC-type sulfate transporter activity"/>
    <property type="evidence" value="ECO:0007669"/>
    <property type="project" value="InterPro"/>
</dbReference>
<keyword evidence="6 13" id="KW-0812">Transmembrane</keyword>
<evidence type="ECO:0000256" key="7">
    <source>
        <dbReference type="ARBA" id="ARBA00022989"/>
    </source>
</evidence>
<feature type="transmembrane region" description="Helical" evidence="13">
    <location>
        <begin position="257"/>
        <end position="280"/>
    </location>
</feature>
<evidence type="ECO:0000313" key="16">
    <source>
        <dbReference type="Proteomes" id="UP000199548"/>
    </source>
</evidence>
<reference evidence="15 16" key="1">
    <citation type="submission" date="2016-10" db="EMBL/GenBank/DDBJ databases">
        <authorList>
            <person name="de Groot N.N."/>
        </authorList>
    </citation>
    <scope>NUCLEOTIDE SEQUENCE [LARGE SCALE GENOMIC DNA]</scope>
    <source>
        <strain evidence="15 16">LMG 23650</strain>
    </source>
</reference>
<evidence type="ECO:0000256" key="6">
    <source>
        <dbReference type="ARBA" id="ARBA00022692"/>
    </source>
</evidence>
<protein>
    <recommendedName>
        <fullName evidence="11">Sulfate transport system permease protein CysW</fullName>
    </recommendedName>
</protein>
<evidence type="ECO:0000256" key="11">
    <source>
        <dbReference type="ARBA" id="ARBA00067681"/>
    </source>
</evidence>
<evidence type="ECO:0000259" key="14">
    <source>
        <dbReference type="PROSITE" id="PS50928"/>
    </source>
</evidence>
<dbReference type="PANTHER" id="PTHR30406">
    <property type="entry name" value="SULFATE TRANSPORT SYSTEM PERMEASE PROTEIN"/>
    <property type="match status" value="1"/>
</dbReference>
<dbReference type="InterPro" id="IPR000515">
    <property type="entry name" value="MetI-like"/>
</dbReference>
<keyword evidence="9 13" id="KW-0472">Membrane</keyword>
<evidence type="ECO:0000256" key="1">
    <source>
        <dbReference type="ARBA" id="ARBA00004429"/>
    </source>
</evidence>
<dbReference type="InterPro" id="IPR005667">
    <property type="entry name" value="Sulph_transpt2"/>
</dbReference>
<dbReference type="Proteomes" id="UP000199548">
    <property type="component" value="Unassembled WGS sequence"/>
</dbReference>
<dbReference type="STRING" id="420953.SAMN05192543_107188"/>
<dbReference type="PANTHER" id="PTHR30406:SF1">
    <property type="entry name" value="SULFATE TRANSPORT SYSTEM PERMEASE PROTEIN CYSW"/>
    <property type="match status" value="1"/>
</dbReference>
<comment type="subunit">
    <text evidence="2">The complex is composed of two ATP-binding proteins (CysA), two transmembrane proteins (CysT and CysW) and a solute-binding protein (CysP).</text>
</comment>
<dbReference type="NCBIfam" id="TIGR00969">
    <property type="entry name" value="3a0106s02"/>
    <property type="match status" value="1"/>
</dbReference>
<dbReference type="FunFam" id="1.10.3720.10:FF:000015">
    <property type="entry name" value="Sulfate ABC transporter, permease CysW"/>
    <property type="match status" value="1"/>
</dbReference>
<proteinExistence type="predicted"/>
<dbReference type="RefSeq" id="WP_091016340.1">
    <property type="nucleotide sequence ID" value="NZ_CP041745.1"/>
</dbReference>
<dbReference type="EMBL" id="FOQU01000007">
    <property type="protein sequence ID" value="SFJ44562.1"/>
    <property type="molecule type" value="Genomic_DNA"/>
</dbReference>
<accession>A0A1I3RFB8</accession>
<dbReference type="InterPro" id="IPR035906">
    <property type="entry name" value="MetI-like_sf"/>
</dbReference>
<dbReference type="GO" id="GO:0005886">
    <property type="term" value="C:plasma membrane"/>
    <property type="evidence" value="ECO:0007669"/>
    <property type="project" value="UniProtKB-SubCell"/>
</dbReference>
<dbReference type="CDD" id="cd06261">
    <property type="entry name" value="TM_PBP2"/>
    <property type="match status" value="1"/>
</dbReference>
<dbReference type="Gene3D" id="1.10.3720.10">
    <property type="entry name" value="MetI-like"/>
    <property type="match status" value="1"/>
</dbReference>
<evidence type="ECO:0000256" key="12">
    <source>
        <dbReference type="SAM" id="MobiDB-lite"/>
    </source>
</evidence>
<feature type="transmembrane region" description="Helical" evidence="13">
    <location>
        <begin position="113"/>
        <end position="139"/>
    </location>
</feature>
<comment type="subcellular location">
    <subcellularLocation>
        <location evidence="1">Cell inner membrane</location>
        <topology evidence="1">Multi-pass membrane protein</topology>
    </subcellularLocation>
</comment>
<evidence type="ECO:0000256" key="10">
    <source>
        <dbReference type="ARBA" id="ARBA00025323"/>
    </source>
</evidence>
<keyword evidence="8" id="KW-0764">Sulfate transport</keyword>
<dbReference type="InterPro" id="IPR011866">
    <property type="entry name" value="CysW_permease"/>
</dbReference>
<evidence type="ECO:0000256" key="5">
    <source>
        <dbReference type="ARBA" id="ARBA00022519"/>
    </source>
</evidence>
<dbReference type="PROSITE" id="PS50928">
    <property type="entry name" value="ABC_TM1"/>
    <property type="match status" value="1"/>
</dbReference>
<dbReference type="OrthoDB" id="9774448at2"/>
<feature type="transmembrane region" description="Helical" evidence="13">
    <location>
        <begin position="211"/>
        <end position="237"/>
    </location>
</feature>
<organism evidence="15 16">
    <name type="scientific">Paraburkholderia megapolitana</name>
    <dbReference type="NCBI Taxonomy" id="420953"/>
    <lineage>
        <taxon>Bacteria</taxon>
        <taxon>Pseudomonadati</taxon>
        <taxon>Pseudomonadota</taxon>
        <taxon>Betaproteobacteria</taxon>
        <taxon>Burkholderiales</taxon>
        <taxon>Burkholderiaceae</taxon>
        <taxon>Paraburkholderia</taxon>
    </lineage>
</organism>
<dbReference type="NCBIfam" id="TIGR02140">
    <property type="entry name" value="permease_CysW"/>
    <property type="match status" value="1"/>
</dbReference>
<keyword evidence="3" id="KW-0813">Transport</keyword>
<feature type="transmembrane region" description="Helical" evidence="13">
    <location>
        <begin position="74"/>
        <end position="101"/>
    </location>
</feature>
<evidence type="ECO:0000256" key="3">
    <source>
        <dbReference type="ARBA" id="ARBA00022448"/>
    </source>
</evidence>
<feature type="transmembrane region" description="Helical" evidence="13">
    <location>
        <begin position="151"/>
        <end position="171"/>
    </location>
</feature>
<evidence type="ECO:0000256" key="8">
    <source>
        <dbReference type="ARBA" id="ARBA00023032"/>
    </source>
</evidence>
<evidence type="ECO:0000256" key="9">
    <source>
        <dbReference type="ARBA" id="ARBA00023136"/>
    </source>
</evidence>
<evidence type="ECO:0000256" key="13">
    <source>
        <dbReference type="SAM" id="Phobius"/>
    </source>
</evidence>
<evidence type="ECO:0000313" key="15">
    <source>
        <dbReference type="EMBL" id="SFJ44562.1"/>
    </source>
</evidence>
<sequence length="331" mass="35448">MSRASASSKVRPGAPRRPDPVTESRVVRWLLTGIALLFLVLFLVVPLAAVFVQALSKGIGFYFESLTDPDAVSAIKLTLLTAVIAVPLNLVFGLAASWAIAKFEFRGKALLTTLIDLPFSVSPVISGLVYVLLFGAQGWFGPWLQAHDVQIIFAVPGIVLATVFVTFPFVARELIPLMQAQGNDEEEAAHVLGASGWQMFRRVTLPNVKWGLLYGVILCNARAMGEFGAVSVVSGHIRGQTDTMPLHVEILYNEYNFAAAFAVASVLALLALVTLGLKLLAERHLSAQRDDAQVVPAHAGPASQPVSARTAASSATSLNKVAPQPVQQGEW</sequence>
<feature type="region of interest" description="Disordered" evidence="12">
    <location>
        <begin position="1"/>
        <end position="20"/>
    </location>
</feature>
<feature type="domain" description="ABC transmembrane type-1" evidence="14">
    <location>
        <begin position="75"/>
        <end position="278"/>
    </location>
</feature>
<gene>
    <name evidence="15" type="ORF">SAMN05192543_107188</name>
</gene>
<dbReference type="Pfam" id="PF00528">
    <property type="entry name" value="BPD_transp_1"/>
    <property type="match status" value="1"/>
</dbReference>